<dbReference type="InterPro" id="IPR011008">
    <property type="entry name" value="Dimeric_a/b-barrel"/>
</dbReference>
<evidence type="ECO:0000313" key="3">
    <source>
        <dbReference type="Proteomes" id="UP000540989"/>
    </source>
</evidence>
<dbReference type="InterPro" id="IPR009799">
    <property type="entry name" value="EthD_dom"/>
</dbReference>
<organism evidence="2 3">
    <name type="scientific">Granulicella aggregans</name>
    <dbReference type="NCBI Taxonomy" id="474949"/>
    <lineage>
        <taxon>Bacteria</taxon>
        <taxon>Pseudomonadati</taxon>
        <taxon>Acidobacteriota</taxon>
        <taxon>Terriglobia</taxon>
        <taxon>Terriglobales</taxon>
        <taxon>Acidobacteriaceae</taxon>
        <taxon>Granulicella</taxon>
    </lineage>
</organism>
<dbReference type="GO" id="GO:0016491">
    <property type="term" value="F:oxidoreductase activity"/>
    <property type="evidence" value="ECO:0007669"/>
    <property type="project" value="InterPro"/>
</dbReference>
<dbReference type="RefSeq" id="WP_184217012.1">
    <property type="nucleotide sequence ID" value="NZ_JACHIP010000003.1"/>
</dbReference>
<keyword evidence="3" id="KW-1185">Reference proteome</keyword>
<dbReference type="Gene3D" id="3.30.70.100">
    <property type="match status" value="1"/>
</dbReference>
<dbReference type="SUPFAM" id="SSF54909">
    <property type="entry name" value="Dimeric alpha+beta barrel"/>
    <property type="match status" value="1"/>
</dbReference>
<dbReference type="NCBIfam" id="TIGR02118">
    <property type="entry name" value="EthD family reductase"/>
    <property type="match status" value="1"/>
</dbReference>
<dbReference type="AlphaFoldDB" id="A0A7W8E3D2"/>
<evidence type="ECO:0000313" key="2">
    <source>
        <dbReference type="EMBL" id="MBB5057858.1"/>
    </source>
</evidence>
<comment type="caution">
    <text evidence="2">The sequence shown here is derived from an EMBL/GenBank/DDBJ whole genome shotgun (WGS) entry which is preliminary data.</text>
</comment>
<dbReference type="Pfam" id="PF07110">
    <property type="entry name" value="EthD"/>
    <property type="match status" value="1"/>
</dbReference>
<reference evidence="2 3" key="1">
    <citation type="submission" date="2020-08" db="EMBL/GenBank/DDBJ databases">
        <title>Genomic Encyclopedia of Type Strains, Phase IV (KMG-V): Genome sequencing to study the core and pangenomes of soil and plant-associated prokaryotes.</title>
        <authorList>
            <person name="Whitman W."/>
        </authorList>
    </citation>
    <scope>NUCLEOTIDE SEQUENCE [LARGE SCALE GENOMIC DNA]</scope>
    <source>
        <strain evidence="2 3">M8UP14</strain>
    </source>
</reference>
<dbReference type="Proteomes" id="UP000540989">
    <property type="component" value="Unassembled WGS sequence"/>
</dbReference>
<evidence type="ECO:0000259" key="1">
    <source>
        <dbReference type="Pfam" id="PF07110"/>
    </source>
</evidence>
<dbReference type="EMBL" id="JACHIP010000003">
    <property type="protein sequence ID" value="MBB5057858.1"/>
    <property type="molecule type" value="Genomic_DNA"/>
</dbReference>
<protein>
    <submittedName>
        <fullName evidence="2">Uncharacterized protein (TIGR02118 family)</fullName>
    </submittedName>
</protein>
<sequence length="102" mass="10786">MAKIVVTYGIPGDVESFDRHYKEIHIPLALKLPGLKKFETSEGPVVSPAGPSPVHLVAILHFEDMASLQAGLASPEGQAAAADAQTIMAPGSGMLIFDSREF</sequence>
<name>A0A7W8E3D2_9BACT</name>
<gene>
    <name evidence="2" type="ORF">HDF16_002564</name>
</gene>
<dbReference type="PANTHER" id="PTHR40260:SF2">
    <property type="entry name" value="BLR8190 PROTEIN"/>
    <property type="match status" value="1"/>
</dbReference>
<feature type="domain" description="EthD" evidence="1">
    <location>
        <begin position="13"/>
        <end position="88"/>
    </location>
</feature>
<accession>A0A7W8E3D2</accession>
<dbReference type="PANTHER" id="PTHR40260">
    <property type="entry name" value="BLR8190 PROTEIN"/>
    <property type="match status" value="1"/>
</dbReference>
<proteinExistence type="predicted"/>